<dbReference type="PANTHER" id="PTHR30461">
    <property type="entry name" value="DNA-INVERTASE FROM LAMBDOID PROPHAGE"/>
    <property type="match status" value="1"/>
</dbReference>
<dbReference type="Gene3D" id="3.90.1750.20">
    <property type="entry name" value="Putative Large Serine Recombinase, Chain B, Domain 2"/>
    <property type="match status" value="1"/>
</dbReference>
<dbReference type="CDD" id="cd00338">
    <property type="entry name" value="Ser_Recombinase"/>
    <property type="match status" value="1"/>
</dbReference>
<evidence type="ECO:0000313" key="6">
    <source>
        <dbReference type="EMBL" id="AIZ56322.1"/>
    </source>
</evidence>
<protein>
    <recommendedName>
        <fullName evidence="8">Recombinase family protein</fullName>
    </recommendedName>
</protein>
<dbReference type="AlphaFoldDB" id="A0A0A7LDC9"/>
<name>A0A0A7LDC9_9ARCH</name>
<evidence type="ECO:0000259" key="4">
    <source>
        <dbReference type="PROSITE" id="PS51736"/>
    </source>
</evidence>
<dbReference type="GO" id="GO:0000150">
    <property type="term" value="F:DNA strand exchange activity"/>
    <property type="evidence" value="ECO:0007669"/>
    <property type="project" value="InterPro"/>
</dbReference>
<dbReference type="InterPro" id="IPR038109">
    <property type="entry name" value="DNA_bind_recomb_sf"/>
</dbReference>
<dbReference type="PROSITE" id="PS00397">
    <property type="entry name" value="RECOMBINASES_1"/>
    <property type="match status" value="1"/>
</dbReference>
<dbReference type="InterPro" id="IPR036162">
    <property type="entry name" value="Resolvase-like_N_sf"/>
</dbReference>
<evidence type="ECO:0000256" key="2">
    <source>
        <dbReference type="ARBA" id="ARBA00023125"/>
    </source>
</evidence>
<dbReference type="HOGENOM" id="CLU_010686_0_2_2"/>
<dbReference type="GO" id="GO:0003677">
    <property type="term" value="F:DNA binding"/>
    <property type="evidence" value="ECO:0007669"/>
    <property type="project" value="UniProtKB-KW"/>
</dbReference>
<dbReference type="InterPro" id="IPR006118">
    <property type="entry name" value="Recombinase_CS"/>
</dbReference>
<dbReference type="Gene3D" id="3.40.50.1390">
    <property type="entry name" value="Resolvase, N-terminal catalytic domain"/>
    <property type="match status" value="1"/>
</dbReference>
<dbReference type="KEGG" id="mear:Mpt1_c04280"/>
<dbReference type="EMBL" id="CP010070">
    <property type="protein sequence ID" value="AIZ56322.1"/>
    <property type="molecule type" value="Genomic_DNA"/>
</dbReference>
<evidence type="ECO:0000259" key="5">
    <source>
        <dbReference type="PROSITE" id="PS51737"/>
    </source>
</evidence>
<dbReference type="RefSeq" id="WP_048111653.1">
    <property type="nucleotide sequence ID" value="NZ_CP010070.1"/>
</dbReference>
<dbReference type="Pfam" id="PF00239">
    <property type="entry name" value="Resolvase"/>
    <property type="match status" value="1"/>
</dbReference>
<evidence type="ECO:0000313" key="7">
    <source>
        <dbReference type="Proteomes" id="UP000030787"/>
    </source>
</evidence>
<keyword evidence="1" id="KW-0229">DNA integration</keyword>
<evidence type="ECO:0000256" key="1">
    <source>
        <dbReference type="ARBA" id="ARBA00022908"/>
    </source>
</evidence>
<keyword evidence="2" id="KW-0238">DNA-binding</keyword>
<feature type="domain" description="Resolvase/invertase-type recombinase catalytic" evidence="4">
    <location>
        <begin position="2"/>
        <end position="147"/>
    </location>
</feature>
<dbReference type="PROSITE" id="PS51736">
    <property type="entry name" value="RECOMBINASES_3"/>
    <property type="match status" value="1"/>
</dbReference>
<evidence type="ECO:0000256" key="3">
    <source>
        <dbReference type="ARBA" id="ARBA00023172"/>
    </source>
</evidence>
<keyword evidence="7" id="KW-1185">Reference proteome</keyword>
<gene>
    <name evidence="6" type="ORF">Mpt1_c04280</name>
</gene>
<dbReference type="InterPro" id="IPR011109">
    <property type="entry name" value="DNA_bind_recombinase_dom"/>
</dbReference>
<organism evidence="6 7">
    <name type="scientific">Candidatus Methanoplasma termitum</name>
    <dbReference type="NCBI Taxonomy" id="1577791"/>
    <lineage>
        <taxon>Archaea</taxon>
        <taxon>Methanobacteriati</taxon>
        <taxon>Thermoplasmatota</taxon>
        <taxon>Thermoplasmata</taxon>
        <taxon>Methanomassiliicoccales</taxon>
        <taxon>Methanomassiliicoccaceae</taxon>
        <taxon>Candidatus Methanoplasma</taxon>
    </lineage>
</organism>
<dbReference type="Proteomes" id="UP000030787">
    <property type="component" value="Chromosome"/>
</dbReference>
<accession>A0A0A7LDC9</accession>
<dbReference type="SUPFAM" id="SSF53041">
    <property type="entry name" value="Resolvase-like"/>
    <property type="match status" value="1"/>
</dbReference>
<dbReference type="InterPro" id="IPR050639">
    <property type="entry name" value="SSR_resolvase"/>
</dbReference>
<dbReference type="PANTHER" id="PTHR30461:SF23">
    <property type="entry name" value="DNA RECOMBINASE-RELATED"/>
    <property type="match status" value="1"/>
</dbReference>
<dbReference type="OrthoDB" id="24728at2157"/>
<dbReference type="GO" id="GO:0015074">
    <property type="term" value="P:DNA integration"/>
    <property type="evidence" value="ECO:0007669"/>
    <property type="project" value="UniProtKB-KW"/>
</dbReference>
<evidence type="ECO:0008006" key="8">
    <source>
        <dbReference type="Google" id="ProtNLM"/>
    </source>
</evidence>
<dbReference type="STRING" id="1577791.Mpt1_c04280"/>
<dbReference type="GeneID" id="24818098"/>
<dbReference type="SMART" id="SM00857">
    <property type="entry name" value="Resolvase"/>
    <property type="match status" value="1"/>
</dbReference>
<reference evidence="6 7" key="1">
    <citation type="journal article" date="2014" name="Appl. Environ. Microbiol.">
        <title>Comparative Genome Analysis of 'Candidatus Methanoplasma termitum' Indicates a New Mode of Energy Metabolism in the Seventh Order of Methanogens.</title>
        <authorList>
            <person name="Lang K."/>
            <person name="Schuldes J."/>
            <person name="Klingl A."/>
            <person name="Poehlein A."/>
            <person name="Daniel R."/>
            <person name="Brune A."/>
        </authorList>
    </citation>
    <scope>NUCLEOTIDE SEQUENCE [LARGE SCALE GENOMIC DNA]</scope>
    <source>
        <strain evidence="7">Mpt1</strain>
    </source>
</reference>
<proteinExistence type="predicted"/>
<dbReference type="Pfam" id="PF07508">
    <property type="entry name" value="Recombinase"/>
    <property type="match status" value="1"/>
</dbReference>
<dbReference type="InterPro" id="IPR006119">
    <property type="entry name" value="Resolv_N"/>
</dbReference>
<feature type="domain" description="Recombinase" evidence="5">
    <location>
        <begin position="162"/>
        <end position="266"/>
    </location>
</feature>
<keyword evidence="3" id="KW-0233">DNA recombination</keyword>
<dbReference type="PROSITE" id="PS51737">
    <property type="entry name" value="RECOMBINASE_DNA_BIND"/>
    <property type="match status" value="1"/>
</dbReference>
<sequence length="279" mass="32485">MKAAVYLRVSTEEQSMEGYSLDAQRSILLDYCLSEGWEVFDIYTDDGYSGRSIKRPEYTRMFNELEKWDVLLVLKIDRIHRNIRNFMNMMDDLNKKDKKFASAMDSLDTTNALGRFVVNVIQMIAQLESEQIGERTYFGMEEKARSMVNTEKESRTMGFNAPYGYGLDKGVLISVPEELAVVRSIFKEYLDGSTMDSIAYRLNNADQLTKNGNPWNIFNIRTVLHNPIYAGYMRWDKVLVRHFAQEAVSADEFNRVQDMISSKIRDPKKRKDRKIPEEL</sequence>